<evidence type="ECO:0008006" key="3">
    <source>
        <dbReference type="Google" id="ProtNLM"/>
    </source>
</evidence>
<evidence type="ECO:0000313" key="2">
    <source>
        <dbReference type="Proteomes" id="UP000177190"/>
    </source>
</evidence>
<protein>
    <recommendedName>
        <fullName evidence="3">Zinc-binding domain-containing protein</fullName>
    </recommendedName>
</protein>
<organism evidence="1 2">
    <name type="scientific">Candidatus Staskawiczbacteria bacterium RIFCSPHIGHO2_01_FULL_36_16</name>
    <dbReference type="NCBI Taxonomy" id="1802200"/>
    <lineage>
        <taxon>Bacteria</taxon>
        <taxon>Candidatus Staskawicziibacteriota</taxon>
    </lineage>
</organism>
<accession>A0A1G2HNL2</accession>
<name>A0A1G2HNL2_9BACT</name>
<evidence type="ECO:0000313" key="1">
    <source>
        <dbReference type="EMBL" id="OGZ63478.1"/>
    </source>
</evidence>
<dbReference type="AlphaFoldDB" id="A0A1G2HNL2"/>
<reference evidence="1 2" key="1">
    <citation type="journal article" date="2016" name="Nat. Commun.">
        <title>Thousands of microbial genomes shed light on interconnected biogeochemical processes in an aquifer system.</title>
        <authorList>
            <person name="Anantharaman K."/>
            <person name="Brown C.T."/>
            <person name="Hug L.A."/>
            <person name="Sharon I."/>
            <person name="Castelle C.J."/>
            <person name="Probst A.J."/>
            <person name="Thomas B.C."/>
            <person name="Singh A."/>
            <person name="Wilkins M.J."/>
            <person name="Karaoz U."/>
            <person name="Brodie E.L."/>
            <person name="Williams K.H."/>
            <person name="Hubbard S.S."/>
            <person name="Banfield J.F."/>
        </authorList>
    </citation>
    <scope>NUCLEOTIDE SEQUENCE [LARGE SCALE GENOMIC DNA]</scope>
</reference>
<dbReference type="EMBL" id="MHOM01000034">
    <property type="protein sequence ID" value="OGZ63478.1"/>
    <property type="molecule type" value="Genomic_DNA"/>
</dbReference>
<proteinExistence type="predicted"/>
<gene>
    <name evidence="1" type="ORF">A2812_02725</name>
</gene>
<dbReference type="Proteomes" id="UP000177190">
    <property type="component" value="Unassembled WGS sequence"/>
</dbReference>
<sequence>MKNIKTRKNTEKKNLQCVLCHANFEVWVDNLKIGAEREEKLRGHFLSYCPACAREDNKH</sequence>
<comment type="caution">
    <text evidence="1">The sequence shown here is derived from an EMBL/GenBank/DDBJ whole genome shotgun (WGS) entry which is preliminary data.</text>
</comment>
<dbReference type="STRING" id="1802200.A2812_02725"/>